<dbReference type="AlphaFoldDB" id="X1EFM7"/>
<dbReference type="Gene3D" id="3.40.720.10">
    <property type="entry name" value="Alkaline Phosphatase, subunit A"/>
    <property type="match status" value="1"/>
</dbReference>
<dbReference type="GO" id="GO:0008484">
    <property type="term" value="F:sulfuric ester hydrolase activity"/>
    <property type="evidence" value="ECO:0007669"/>
    <property type="project" value="TreeGrafter"/>
</dbReference>
<sequence length="149" mass="17058">MANGYHVVGGGKIYHGGFPDPPSWHEYFPSQRKNKPDDPTPPNRPLNGIPKTAHFDWGPVDVPDDQMGDRKVAAWAISELHKKHDKPFFLGCGFFRPHLPWYVPPKYFDMYPPEKITLPNVNENDLDDVPPLGRRMARPEGDHKKVTEH</sequence>
<comment type="caution">
    <text evidence="4">The sequence shown here is derived from an EMBL/GenBank/DDBJ whole genome shotgun (WGS) entry which is preliminary data.</text>
</comment>
<gene>
    <name evidence="4" type="ORF">S03H2_23655</name>
</gene>
<dbReference type="GO" id="GO:0046872">
    <property type="term" value="F:metal ion binding"/>
    <property type="evidence" value="ECO:0007669"/>
    <property type="project" value="UniProtKB-KW"/>
</dbReference>
<dbReference type="SUPFAM" id="SSF53649">
    <property type="entry name" value="Alkaline phosphatase-like"/>
    <property type="match status" value="1"/>
</dbReference>
<evidence type="ECO:0000256" key="3">
    <source>
        <dbReference type="SAM" id="MobiDB-lite"/>
    </source>
</evidence>
<name>X1EFM7_9ZZZZ</name>
<organism evidence="4">
    <name type="scientific">marine sediment metagenome</name>
    <dbReference type="NCBI Taxonomy" id="412755"/>
    <lineage>
        <taxon>unclassified sequences</taxon>
        <taxon>metagenomes</taxon>
        <taxon>ecological metagenomes</taxon>
    </lineage>
</organism>
<feature type="compositionally biased region" description="Basic and acidic residues" evidence="3">
    <location>
        <begin position="137"/>
        <end position="149"/>
    </location>
</feature>
<evidence type="ECO:0000313" key="4">
    <source>
        <dbReference type="EMBL" id="GAH32091.1"/>
    </source>
</evidence>
<dbReference type="PANTHER" id="PTHR45953:SF1">
    <property type="entry name" value="IDURONATE 2-SULFATASE"/>
    <property type="match status" value="1"/>
</dbReference>
<dbReference type="InterPro" id="IPR017850">
    <property type="entry name" value="Alkaline_phosphatase_core_sf"/>
</dbReference>
<dbReference type="PANTHER" id="PTHR45953">
    <property type="entry name" value="IDURONATE 2-SULFATASE"/>
    <property type="match status" value="1"/>
</dbReference>
<feature type="non-terminal residue" evidence="4">
    <location>
        <position position="149"/>
    </location>
</feature>
<feature type="region of interest" description="Disordered" evidence="3">
    <location>
        <begin position="119"/>
        <end position="149"/>
    </location>
</feature>
<evidence type="ECO:0000256" key="2">
    <source>
        <dbReference type="ARBA" id="ARBA00022801"/>
    </source>
</evidence>
<dbReference type="EMBL" id="BARU01012967">
    <property type="protein sequence ID" value="GAH32091.1"/>
    <property type="molecule type" value="Genomic_DNA"/>
</dbReference>
<feature type="region of interest" description="Disordered" evidence="3">
    <location>
        <begin position="24"/>
        <end position="62"/>
    </location>
</feature>
<dbReference type="GO" id="GO:0005737">
    <property type="term" value="C:cytoplasm"/>
    <property type="evidence" value="ECO:0007669"/>
    <property type="project" value="TreeGrafter"/>
</dbReference>
<proteinExistence type="predicted"/>
<evidence type="ECO:0000256" key="1">
    <source>
        <dbReference type="ARBA" id="ARBA00022723"/>
    </source>
</evidence>
<protein>
    <submittedName>
        <fullName evidence="4">Uncharacterized protein</fullName>
    </submittedName>
</protein>
<keyword evidence="1" id="KW-0479">Metal-binding</keyword>
<accession>X1EFM7</accession>
<reference evidence="4" key="1">
    <citation type="journal article" date="2014" name="Front. Microbiol.">
        <title>High frequency of phylogenetically diverse reductive dehalogenase-homologous genes in deep subseafloor sedimentary metagenomes.</title>
        <authorList>
            <person name="Kawai M."/>
            <person name="Futagami T."/>
            <person name="Toyoda A."/>
            <person name="Takaki Y."/>
            <person name="Nishi S."/>
            <person name="Hori S."/>
            <person name="Arai W."/>
            <person name="Tsubouchi T."/>
            <person name="Morono Y."/>
            <person name="Uchiyama I."/>
            <person name="Ito T."/>
            <person name="Fujiyama A."/>
            <person name="Inagaki F."/>
            <person name="Takami H."/>
        </authorList>
    </citation>
    <scope>NUCLEOTIDE SEQUENCE</scope>
    <source>
        <strain evidence="4">Expedition CK06-06</strain>
    </source>
</reference>
<keyword evidence="2" id="KW-0378">Hydrolase</keyword>